<evidence type="ECO:0000256" key="9">
    <source>
        <dbReference type="SAM" id="MobiDB-lite"/>
    </source>
</evidence>
<evidence type="ECO:0000313" key="13">
    <source>
        <dbReference type="Proteomes" id="UP000002051"/>
    </source>
</evidence>
<feature type="compositionally biased region" description="Pro residues" evidence="9">
    <location>
        <begin position="242"/>
        <end position="252"/>
    </location>
</feature>
<dbReference type="PROSITE" id="PS00028">
    <property type="entry name" value="ZINC_FINGER_C2H2_1"/>
    <property type="match status" value="1"/>
</dbReference>
<gene>
    <name evidence="11" type="ordered locus">MTR_1g110710</name>
</gene>
<protein>
    <submittedName>
        <fullName evidence="11">Zinc finger protein, putative</fullName>
    </submittedName>
</protein>
<dbReference type="GO" id="GO:0030154">
    <property type="term" value="P:cell differentiation"/>
    <property type="evidence" value="ECO:0007669"/>
    <property type="project" value="UniProtKB-KW"/>
</dbReference>
<dbReference type="AlphaFoldDB" id="A0A072VQB0"/>
<reference evidence="11 13" key="1">
    <citation type="journal article" date="2011" name="Nature">
        <title>The Medicago genome provides insight into the evolution of rhizobial symbioses.</title>
        <authorList>
            <person name="Young N.D."/>
            <person name="Debelle F."/>
            <person name="Oldroyd G.E."/>
            <person name="Geurts R."/>
            <person name="Cannon S.B."/>
            <person name="Udvardi M.K."/>
            <person name="Benedito V.A."/>
            <person name="Mayer K.F."/>
            <person name="Gouzy J."/>
            <person name="Schoof H."/>
            <person name="Van de Peer Y."/>
            <person name="Proost S."/>
            <person name="Cook D.R."/>
            <person name="Meyers B.C."/>
            <person name="Spannagl M."/>
            <person name="Cheung F."/>
            <person name="De Mita S."/>
            <person name="Krishnakumar V."/>
            <person name="Gundlach H."/>
            <person name="Zhou S."/>
            <person name="Mudge J."/>
            <person name="Bharti A.K."/>
            <person name="Murray J.D."/>
            <person name="Naoumkina M.A."/>
            <person name="Rosen B."/>
            <person name="Silverstein K.A."/>
            <person name="Tang H."/>
            <person name="Rombauts S."/>
            <person name="Zhao P.X."/>
            <person name="Zhou P."/>
            <person name="Barbe V."/>
            <person name="Bardou P."/>
            <person name="Bechner M."/>
            <person name="Bellec A."/>
            <person name="Berger A."/>
            <person name="Berges H."/>
            <person name="Bidwell S."/>
            <person name="Bisseling T."/>
            <person name="Choisne N."/>
            <person name="Couloux A."/>
            <person name="Denny R."/>
            <person name="Deshpande S."/>
            <person name="Dai X."/>
            <person name="Doyle J.J."/>
            <person name="Dudez A.M."/>
            <person name="Farmer A.D."/>
            <person name="Fouteau S."/>
            <person name="Franken C."/>
            <person name="Gibelin C."/>
            <person name="Gish J."/>
            <person name="Goldstein S."/>
            <person name="Gonzalez A.J."/>
            <person name="Green P.J."/>
            <person name="Hallab A."/>
            <person name="Hartog M."/>
            <person name="Hua A."/>
            <person name="Humphray S.J."/>
            <person name="Jeong D.H."/>
            <person name="Jing Y."/>
            <person name="Jocker A."/>
            <person name="Kenton S.M."/>
            <person name="Kim D.J."/>
            <person name="Klee K."/>
            <person name="Lai H."/>
            <person name="Lang C."/>
            <person name="Lin S."/>
            <person name="Macmil S.L."/>
            <person name="Magdelenat G."/>
            <person name="Matthews L."/>
            <person name="McCorrison J."/>
            <person name="Monaghan E.L."/>
            <person name="Mun J.H."/>
            <person name="Najar F.Z."/>
            <person name="Nicholson C."/>
            <person name="Noirot C."/>
            <person name="O'Bleness M."/>
            <person name="Paule C.R."/>
            <person name="Poulain J."/>
            <person name="Prion F."/>
            <person name="Qin B."/>
            <person name="Qu C."/>
            <person name="Retzel E.F."/>
            <person name="Riddle C."/>
            <person name="Sallet E."/>
            <person name="Samain S."/>
            <person name="Samson N."/>
            <person name="Sanders I."/>
            <person name="Saurat O."/>
            <person name="Scarpelli C."/>
            <person name="Schiex T."/>
            <person name="Segurens B."/>
            <person name="Severin A.J."/>
            <person name="Sherrier D.J."/>
            <person name="Shi R."/>
            <person name="Sims S."/>
            <person name="Singer S.R."/>
            <person name="Sinharoy S."/>
            <person name="Sterck L."/>
            <person name="Viollet A."/>
            <person name="Wang B.B."/>
            <person name="Wang K."/>
            <person name="Wang M."/>
            <person name="Wang X."/>
            <person name="Warfsmann J."/>
            <person name="Weissenbach J."/>
            <person name="White D.D."/>
            <person name="White J.D."/>
            <person name="Wiley G.B."/>
            <person name="Wincker P."/>
            <person name="Xing Y."/>
            <person name="Yang L."/>
            <person name="Yao Z."/>
            <person name="Ying F."/>
            <person name="Zhai J."/>
            <person name="Zhou L."/>
            <person name="Zuber A."/>
            <person name="Denarie J."/>
            <person name="Dixon R.A."/>
            <person name="May G.D."/>
            <person name="Schwartz D.C."/>
            <person name="Rogers J."/>
            <person name="Quetier F."/>
            <person name="Town C.D."/>
            <person name="Roe B.A."/>
        </authorList>
    </citation>
    <scope>NUCLEOTIDE SEQUENCE [LARGE SCALE GENOMIC DNA]</scope>
    <source>
        <strain evidence="11">A17</strain>
        <strain evidence="12 13">cv. Jemalong A17</strain>
    </source>
</reference>
<keyword evidence="13" id="KW-1185">Reference proteome</keyword>
<evidence type="ECO:0000259" key="10">
    <source>
        <dbReference type="PROSITE" id="PS50157"/>
    </source>
</evidence>
<accession>A0A072VQB0</accession>
<keyword evidence="7" id="KW-0539">Nucleus</keyword>
<dbReference type="Gene3D" id="3.30.160.60">
    <property type="entry name" value="Classic Zinc Finger"/>
    <property type="match status" value="1"/>
</dbReference>
<dbReference type="STRING" id="3880.A0A072VQB0"/>
<name>A0A072VQB0_MEDTR</name>
<dbReference type="FunFam" id="3.30.160.60:FF:002425">
    <property type="entry name" value="Zinc finger protein STAMENLESS 1"/>
    <property type="match status" value="1"/>
</dbReference>
<evidence type="ECO:0000256" key="7">
    <source>
        <dbReference type="ARBA" id="ARBA00023242"/>
    </source>
</evidence>
<evidence type="ECO:0000256" key="6">
    <source>
        <dbReference type="ARBA" id="ARBA00022833"/>
    </source>
</evidence>
<sequence length="374" mass="41113">MQGIESIVAQKGLNSGDILGRLLNIIVTTDIREREREVAEELIENFQSSLSSTITQLASILQSQTESLTNFVETSSFIFPSKRKGVFLISLSVGTIMRPQGNPLDLNNLPDEYSRDHGKQLLEDTDLPGCRKKKNGGKDGKDECGKVYECRFCSLKFCKSQALGGHMNRHRQERETETLNHARQLVFRNDHNLAPQPAPSHLVGCCPPPIPTAGYIPANNMGDQTIPMRFPRYFSGSSSTHIPPPPPPPQPSQPYLYSSPTRPVSFPTHLIPQHPMNEYHVGHVMSSSHHQQYHNMNYVAGAGGGESSYTCIGAPVRQGFIPGSSGGKDHHQDMEGTLNWGRSYSGGGGGGQQHRLDTNTPNSAALINRFQDGF</sequence>
<feature type="region of interest" description="Disordered" evidence="9">
    <location>
        <begin position="229"/>
        <end position="256"/>
    </location>
</feature>
<evidence type="ECO:0000256" key="3">
    <source>
        <dbReference type="ARBA" id="ARBA00022723"/>
    </source>
</evidence>
<dbReference type="Proteomes" id="UP000002051">
    <property type="component" value="Unassembled WGS sequence"/>
</dbReference>
<reference evidence="12" key="3">
    <citation type="submission" date="2015-04" db="UniProtKB">
        <authorList>
            <consortium name="EnsemblPlants"/>
        </authorList>
    </citation>
    <scope>IDENTIFICATION</scope>
    <source>
        <strain evidence="12">cv. Jemalong A17</strain>
    </source>
</reference>
<keyword evidence="2" id="KW-0217">Developmental protein</keyword>
<dbReference type="PANTHER" id="PTHR45730:SF32">
    <property type="entry name" value="ZINC FINGER PROTEIN JAGGED"/>
    <property type="match status" value="1"/>
</dbReference>
<dbReference type="InterPro" id="IPR045320">
    <property type="entry name" value="JAGGED/SL1-like"/>
</dbReference>
<dbReference type="HOGENOM" id="CLU_062933_0_0_1"/>
<keyword evidence="6" id="KW-0862">Zinc</keyword>
<dbReference type="PROSITE" id="PS50157">
    <property type="entry name" value="ZINC_FINGER_C2H2_2"/>
    <property type="match status" value="1"/>
</dbReference>
<dbReference type="InterPro" id="IPR013087">
    <property type="entry name" value="Znf_C2H2_type"/>
</dbReference>
<dbReference type="PANTHER" id="PTHR45730">
    <property type="entry name" value="ZINC FINGER PROTEIN JAGGED"/>
    <property type="match status" value="1"/>
</dbReference>
<comment type="subcellular location">
    <subcellularLocation>
        <location evidence="1">Nucleus</location>
    </subcellularLocation>
</comment>
<evidence type="ECO:0000256" key="4">
    <source>
        <dbReference type="ARBA" id="ARBA00022771"/>
    </source>
</evidence>
<organism evidence="11 13">
    <name type="scientific">Medicago truncatula</name>
    <name type="common">Barrel medic</name>
    <name type="synonym">Medicago tribuloides</name>
    <dbReference type="NCBI Taxonomy" id="3880"/>
    <lineage>
        <taxon>Eukaryota</taxon>
        <taxon>Viridiplantae</taxon>
        <taxon>Streptophyta</taxon>
        <taxon>Embryophyta</taxon>
        <taxon>Tracheophyta</taxon>
        <taxon>Spermatophyta</taxon>
        <taxon>Magnoliopsida</taxon>
        <taxon>eudicotyledons</taxon>
        <taxon>Gunneridae</taxon>
        <taxon>Pentapetalae</taxon>
        <taxon>rosids</taxon>
        <taxon>fabids</taxon>
        <taxon>Fabales</taxon>
        <taxon>Fabaceae</taxon>
        <taxon>Papilionoideae</taxon>
        <taxon>50 kb inversion clade</taxon>
        <taxon>NPAAA clade</taxon>
        <taxon>Hologalegina</taxon>
        <taxon>IRL clade</taxon>
        <taxon>Trifolieae</taxon>
        <taxon>Medicago</taxon>
    </lineage>
</organism>
<dbReference type="GO" id="GO:0003700">
    <property type="term" value="F:DNA-binding transcription factor activity"/>
    <property type="evidence" value="ECO:0007669"/>
    <property type="project" value="InterPro"/>
</dbReference>
<keyword evidence="4 8" id="KW-0863">Zinc-finger</keyword>
<dbReference type="GO" id="GO:0048653">
    <property type="term" value="P:anther development"/>
    <property type="evidence" value="ECO:0007669"/>
    <property type="project" value="UniProtKB-ARBA"/>
</dbReference>
<dbReference type="EMBL" id="CM001217">
    <property type="protein sequence ID" value="KEH44209.1"/>
    <property type="molecule type" value="Genomic_DNA"/>
</dbReference>
<feature type="domain" description="C2H2-type" evidence="10">
    <location>
        <begin position="148"/>
        <end position="175"/>
    </location>
</feature>
<dbReference type="EnsemblPlants" id="KEH44209">
    <property type="protein sequence ID" value="KEH44209"/>
    <property type="gene ID" value="MTR_1g110710"/>
</dbReference>
<evidence type="ECO:0000256" key="5">
    <source>
        <dbReference type="ARBA" id="ARBA00022782"/>
    </source>
</evidence>
<keyword evidence="3" id="KW-0479">Metal-binding</keyword>
<dbReference type="GO" id="GO:0048440">
    <property type="term" value="P:carpel development"/>
    <property type="evidence" value="ECO:0007669"/>
    <property type="project" value="UniProtKB-ARBA"/>
</dbReference>
<evidence type="ECO:0000256" key="2">
    <source>
        <dbReference type="ARBA" id="ARBA00022473"/>
    </source>
</evidence>
<dbReference type="GO" id="GO:0005634">
    <property type="term" value="C:nucleus"/>
    <property type="evidence" value="ECO:0007669"/>
    <property type="project" value="UniProtKB-SubCell"/>
</dbReference>
<dbReference type="GO" id="GO:0008270">
    <property type="term" value="F:zinc ion binding"/>
    <property type="evidence" value="ECO:0007669"/>
    <property type="project" value="UniProtKB-KW"/>
</dbReference>
<reference evidence="11 13" key="2">
    <citation type="journal article" date="2014" name="BMC Genomics">
        <title>An improved genome release (version Mt4.0) for the model legume Medicago truncatula.</title>
        <authorList>
            <person name="Tang H."/>
            <person name="Krishnakumar V."/>
            <person name="Bidwell S."/>
            <person name="Rosen B."/>
            <person name="Chan A."/>
            <person name="Zhou S."/>
            <person name="Gentzbittel L."/>
            <person name="Childs K.L."/>
            <person name="Yandell M."/>
            <person name="Gundlach H."/>
            <person name="Mayer K.F."/>
            <person name="Schwartz D.C."/>
            <person name="Town C.D."/>
        </authorList>
    </citation>
    <scope>GENOME REANNOTATION</scope>
    <source>
        <strain evidence="11">A17</strain>
        <strain evidence="12 13">cv. Jemalong A17</strain>
    </source>
</reference>
<evidence type="ECO:0000313" key="11">
    <source>
        <dbReference type="EMBL" id="KEH44209.1"/>
    </source>
</evidence>
<proteinExistence type="predicted"/>
<evidence type="ECO:0000256" key="8">
    <source>
        <dbReference type="PROSITE-ProRule" id="PRU00042"/>
    </source>
</evidence>
<evidence type="ECO:0000313" key="12">
    <source>
        <dbReference type="EnsemblPlants" id="KEH44209"/>
    </source>
</evidence>
<keyword evidence="5" id="KW-0221">Differentiation</keyword>
<evidence type="ECO:0000256" key="1">
    <source>
        <dbReference type="ARBA" id="ARBA00004123"/>
    </source>
</evidence>